<evidence type="ECO:0000313" key="22">
    <source>
        <dbReference type="EMBL" id="KAF9734553.1"/>
    </source>
</evidence>
<dbReference type="InterPro" id="IPR018136">
    <property type="entry name" value="Aconitase_4Fe-4S_BS"/>
</dbReference>
<dbReference type="PRINTS" id="PR00415">
    <property type="entry name" value="ACONITASE"/>
</dbReference>
<dbReference type="EC" id="4.2.1.33" evidence="6 18"/>
<comment type="similarity">
    <text evidence="5 18">Belongs to the aconitase/IPM isomerase family.</text>
</comment>
<evidence type="ECO:0000256" key="17">
    <source>
        <dbReference type="ARBA" id="ARBA00033368"/>
    </source>
</evidence>
<keyword evidence="11" id="KW-0479">Metal-binding</keyword>
<evidence type="ECO:0000256" key="8">
    <source>
        <dbReference type="ARBA" id="ARBA00022430"/>
    </source>
</evidence>
<dbReference type="InterPro" id="IPR033940">
    <property type="entry name" value="IPMI_Swivel"/>
</dbReference>
<dbReference type="CDD" id="cd01583">
    <property type="entry name" value="IPMI"/>
    <property type="match status" value="1"/>
</dbReference>
<dbReference type="NCBIfam" id="TIGR00171">
    <property type="entry name" value="leuD"/>
    <property type="match status" value="1"/>
</dbReference>
<evidence type="ECO:0000256" key="7">
    <source>
        <dbReference type="ARBA" id="ARBA00014371"/>
    </source>
</evidence>
<dbReference type="GO" id="GO:0009098">
    <property type="term" value="P:L-leucine biosynthetic process"/>
    <property type="evidence" value="ECO:0007669"/>
    <property type="project" value="UniProtKB-KW"/>
</dbReference>
<evidence type="ECO:0000256" key="15">
    <source>
        <dbReference type="ARBA" id="ARBA00023304"/>
    </source>
</evidence>
<evidence type="ECO:0000256" key="12">
    <source>
        <dbReference type="ARBA" id="ARBA00023004"/>
    </source>
</evidence>
<dbReference type="InterPro" id="IPR000573">
    <property type="entry name" value="AconitaseA/IPMdHydase_ssu_swvl"/>
</dbReference>
<evidence type="ECO:0000256" key="13">
    <source>
        <dbReference type="ARBA" id="ARBA00023014"/>
    </source>
</evidence>
<evidence type="ECO:0000256" key="10">
    <source>
        <dbReference type="ARBA" id="ARBA00022605"/>
    </source>
</evidence>
<gene>
    <name evidence="22" type="ORF">PMIN01_07456</name>
</gene>
<dbReference type="PROSITE" id="PS01244">
    <property type="entry name" value="ACONITASE_2"/>
    <property type="match status" value="1"/>
</dbReference>
<evidence type="ECO:0000256" key="19">
    <source>
        <dbReference type="SAM" id="MobiDB-lite"/>
    </source>
</evidence>
<dbReference type="SUPFAM" id="SSF53732">
    <property type="entry name" value="Aconitase iron-sulfur domain"/>
    <property type="match status" value="1"/>
</dbReference>
<evidence type="ECO:0000256" key="6">
    <source>
        <dbReference type="ARBA" id="ARBA00011998"/>
    </source>
</evidence>
<name>A0A9P6GFX1_9PLEO</name>
<feature type="domain" description="Aconitase/3-isopropylmalate dehydratase large subunit alpha/beta/alpha" evidence="20">
    <location>
        <begin position="13"/>
        <end position="490"/>
    </location>
</feature>
<dbReference type="OrthoDB" id="2279155at2759"/>
<keyword evidence="12" id="KW-0408">Iron</keyword>
<dbReference type="Gene3D" id="3.30.499.10">
    <property type="entry name" value="Aconitase, domain 3"/>
    <property type="match status" value="2"/>
</dbReference>
<comment type="cofactor">
    <cofactor evidence="2">
        <name>[4Fe-4S] cluster</name>
        <dbReference type="ChEBI" id="CHEBI:49883"/>
    </cofactor>
</comment>
<dbReference type="FunFam" id="3.30.499.10:FF:000007">
    <property type="entry name" value="3-isopropylmalate dehydratase large subunit"/>
    <property type="match status" value="1"/>
</dbReference>
<dbReference type="InterPro" id="IPR004430">
    <property type="entry name" value="3-IsopropMal_deHydase_lsu"/>
</dbReference>
<evidence type="ECO:0000256" key="5">
    <source>
        <dbReference type="ARBA" id="ARBA00007185"/>
    </source>
</evidence>
<dbReference type="FunFam" id="3.20.19.10:FF:000003">
    <property type="entry name" value="3-isopropylmalate dehydratase small subunit"/>
    <property type="match status" value="1"/>
</dbReference>
<dbReference type="GO" id="GO:0051539">
    <property type="term" value="F:4 iron, 4 sulfur cluster binding"/>
    <property type="evidence" value="ECO:0007669"/>
    <property type="project" value="UniProtKB-KW"/>
</dbReference>
<organism evidence="22 23">
    <name type="scientific">Paraphaeosphaeria minitans</name>
    <dbReference type="NCBI Taxonomy" id="565426"/>
    <lineage>
        <taxon>Eukaryota</taxon>
        <taxon>Fungi</taxon>
        <taxon>Dikarya</taxon>
        <taxon>Ascomycota</taxon>
        <taxon>Pezizomycotina</taxon>
        <taxon>Dothideomycetes</taxon>
        <taxon>Pleosporomycetidae</taxon>
        <taxon>Pleosporales</taxon>
        <taxon>Massarineae</taxon>
        <taxon>Didymosphaeriaceae</taxon>
        <taxon>Paraphaeosphaeria</taxon>
    </lineage>
</organism>
<sequence length="793" mass="86476">MPSAVKPPRTLYDKVFEDHIVDEKDDGTILLYIDRHLVHEVTSPVRMSRVAPNPIMMLTIHQQAFEGLRNAGRKVRRPDCTLATVDHNIPTVSRKNLTTTEKFIDEVDSRTQCMTLEDNVKAFDLTYFGLDDKRQGIVHIIGPEQGFTLPGTTVVCGDSHTSTHGAFGSIAQGIGTSEVEHVLATQTLITRRNKNMKVQVDGELAPGVSSKDVILHIIGVIGTAGGTGCTIEFCGSAIRTLSMEARMSICNMSIEAGARAGMIAPDQTTIDYLKGRPLAPKEDSSEWKKAVKYWLTLNSDPDAKWDHEVYIDCKDIAPTVSWGTSPQDVIPITGNVPSPDDFQDEVKKNACKRALEYMGLTAGTPMQDIVLDKIFIGSCTNARIEDLRAAARVVEGKKVASNIKHAMIVPGSGLVKKQAESEGLDKIFTSAGFDWREAGCSMCLGMNPDILSPGERCASTSNRNFEGRQGAGGRTHLMSPVMAAAAAIVGNLADVRKLAPPSTSAAKGSPKIEVQADVHMEEPNSDDDLENSLDLPADSVSHPSSTSTQGASAGMPKFETLRGYAAPISIANIDTDAIIPKQFLKTIKRSGLGSALFHAWRYEAGSDAEKKDFILNQEPFRQSKILVCTGPNFGCGSSREHAPWALLDFGIKCVIAPSYGDIFFNNTFKNGMLPIRIDDQATLEKIAEVAKSGKEIEVDLPNQTIRDADGNELSKFDVEEFRKHCLINGLDDIGLTMSSEEHIQKHEARRTREWPWLDGSGYLARHRKGPVKIEAAAVPKTNRGEVVGEPLEW</sequence>
<comment type="catalytic activity">
    <reaction evidence="1 18">
        <text>(2R,3S)-3-isopropylmalate = (2S)-2-isopropylmalate</text>
        <dbReference type="Rhea" id="RHEA:32287"/>
        <dbReference type="ChEBI" id="CHEBI:1178"/>
        <dbReference type="ChEBI" id="CHEBI:35121"/>
        <dbReference type="EC" id="4.2.1.33"/>
    </reaction>
</comment>
<dbReference type="HAMAP" id="MF_01026">
    <property type="entry name" value="LeuC_type1"/>
    <property type="match status" value="1"/>
</dbReference>
<dbReference type="InterPro" id="IPR033941">
    <property type="entry name" value="IPMI_cat"/>
</dbReference>
<evidence type="ECO:0000259" key="20">
    <source>
        <dbReference type="Pfam" id="PF00330"/>
    </source>
</evidence>
<dbReference type="InterPro" id="IPR001030">
    <property type="entry name" value="Acoase/IPM_deHydtase_lsu_aba"/>
</dbReference>
<evidence type="ECO:0000256" key="11">
    <source>
        <dbReference type="ARBA" id="ARBA00022723"/>
    </source>
</evidence>
<dbReference type="AlphaFoldDB" id="A0A9P6GFX1"/>
<dbReference type="PANTHER" id="PTHR43822">
    <property type="entry name" value="HOMOACONITASE, MITOCHONDRIAL-RELATED"/>
    <property type="match status" value="1"/>
</dbReference>
<evidence type="ECO:0000313" key="23">
    <source>
        <dbReference type="Proteomes" id="UP000756921"/>
    </source>
</evidence>
<dbReference type="EMBL" id="WJXW01000007">
    <property type="protein sequence ID" value="KAF9734553.1"/>
    <property type="molecule type" value="Genomic_DNA"/>
</dbReference>
<dbReference type="HAMAP" id="MF_01031">
    <property type="entry name" value="LeuD_type1"/>
    <property type="match status" value="1"/>
</dbReference>
<feature type="region of interest" description="Disordered" evidence="19">
    <location>
        <begin position="522"/>
        <end position="554"/>
    </location>
</feature>
<dbReference type="GO" id="GO:0003861">
    <property type="term" value="F:3-isopropylmalate dehydratase activity"/>
    <property type="evidence" value="ECO:0007669"/>
    <property type="project" value="UniProtKB-EC"/>
</dbReference>
<evidence type="ECO:0000256" key="14">
    <source>
        <dbReference type="ARBA" id="ARBA00023239"/>
    </source>
</evidence>
<evidence type="ECO:0000256" key="1">
    <source>
        <dbReference type="ARBA" id="ARBA00000491"/>
    </source>
</evidence>
<dbReference type="NCBIfam" id="NF009116">
    <property type="entry name" value="PRK12466.1"/>
    <property type="match status" value="1"/>
</dbReference>
<keyword evidence="15 18" id="KW-0100">Branched-chain amino acid biosynthesis</keyword>
<dbReference type="Gene3D" id="3.20.19.10">
    <property type="entry name" value="Aconitase, domain 4"/>
    <property type="match status" value="1"/>
</dbReference>
<proteinExistence type="inferred from homology"/>
<evidence type="ECO:0000256" key="4">
    <source>
        <dbReference type="ARBA" id="ARBA00004729"/>
    </source>
</evidence>
<dbReference type="InterPro" id="IPR012235">
    <property type="entry name" value="3-IsopropMal_deHydtase_ssu/lsu"/>
</dbReference>
<evidence type="ECO:0000256" key="9">
    <source>
        <dbReference type="ARBA" id="ARBA00022485"/>
    </source>
</evidence>
<dbReference type="InterPro" id="IPR015928">
    <property type="entry name" value="Aconitase/3IPM_dehydase_swvl"/>
</dbReference>
<keyword evidence="13" id="KW-0411">Iron-sulfur</keyword>
<dbReference type="Proteomes" id="UP000756921">
    <property type="component" value="Unassembled WGS sequence"/>
</dbReference>
<dbReference type="GO" id="GO:0046872">
    <property type="term" value="F:metal ion binding"/>
    <property type="evidence" value="ECO:0007669"/>
    <property type="project" value="UniProtKB-KW"/>
</dbReference>
<dbReference type="PANTHER" id="PTHR43822:SF9">
    <property type="entry name" value="3-ISOPROPYLMALATE DEHYDRATASE"/>
    <property type="match status" value="1"/>
</dbReference>
<comment type="function">
    <text evidence="3 18">Catalyzes the isomerization between 2-isopropylmalate and 3-isopropylmalate, via the formation of 2-isopropylmaleate.</text>
</comment>
<dbReference type="InterPro" id="IPR036008">
    <property type="entry name" value="Aconitase_4Fe-4S_dom"/>
</dbReference>
<accession>A0A9P6GFX1</accession>
<evidence type="ECO:0000256" key="18">
    <source>
        <dbReference type="PIRNR" id="PIRNR001418"/>
    </source>
</evidence>
<evidence type="ECO:0000256" key="3">
    <source>
        <dbReference type="ARBA" id="ARBA00002695"/>
    </source>
</evidence>
<dbReference type="InterPro" id="IPR015931">
    <property type="entry name" value="Acnase/IPM_dHydase_lsu_aba_1/3"/>
</dbReference>
<comment type="pathway">
    <text evidence="4 18">Amino-acid biosynthesis; L-leucine biosynthesis; L-leucine from 3-methyl-2-oxobutanoate: step 2/4.</text>
</comment>
<feature type="domain" description="Aconitase A/isopropylmalate dehydratase small subunit swivel" evidence="21">
    <location>
        <begin position="555"/>
        <end position="679"/>
    </location>
</feature>
<dbReference type="PIRSF" id="PIRSF001418">
    <property type="entry name" value="ACN"/>
    <property type="match status" value="1"/>
</dbReference>
<dbReference type="Pfam" id="PF00330">
    <property type="entry name" value="Aconitase"/>
    <property type="match status" value="1"/>
</dbReference>
<evidence type="ECO:0000256" key="2">
    <source>
        <dbReference type="ARBA" id="ARBA00001966"/>
    </source>
</evidence>
<keyword evidence="9" id="KW-0004">4Fe-4S</keyword>
<dbReference type="SUPFAM" id="SSF52016">
    <property type="entry name" value="LeuD/IlvD-like"/>
    <property type="match status" value="1"/>
</dbReference>
<feature type="compositionally biased region" description="Polar residues" evidence="19">
    <location>
        <begin position="541"/>
        <end position="551"/>
    </location>
</feature>
<dbReference type="NCBIfam" id="NF002458">
    <property type="entry name" value="PRK01641.1"/>
    <property type="match status" value="1"/>
</dbReference>
<comment type="caution">
    <text evidence="22">The sequence shown here is derived from an EMBL/GenBank/DDBJ whole genome shotgun (WGS) entry which is preliminary data.</text>
</comment>
<dbReference type="InterPro" id="IPR050067">
    <property type="entry name" value="IPM_dehydratase_rel_enz"/>
</dbReference>
<keyword evidence="23" id="KW-1185">Reference proteome</keyword>
<keyword evidence="8 18" id="KW-0432">Leucine biosynthesis</keyword>
<protein>
    <recommendedName>
        <fullName evidence="7 18">3-isopropylmalate dehydratase</fullName>
        <ecNumber evidence="6 18">4.2.1.33</ecNumber>
    </recommendedName>
    <alternativeName>
        <fullName evidence="16 18">Alpha-IPM isomerase</fullName>
    </alternativeName>
    <alternativeName>
        <fullName evidence="17 18">Isopropylmalate isomerase</fullName>
    </alternativeName>
</protein>
<dbReference type="NCBIfam" id="NF004016">
    <property type="entry name" value="PRK05478.1"/>
    <property type="match status" value="1"/>
</dbReference>
<dbReference type="NCBIfam" id="TIGR00170">
    <property type="entry name" value="leuC"/>
    <property type="match status" value="1"/>
</dbReference>
<evidence type="ECO:0000259" key="21">
    <source>
        <dbReference type="Pfam" id="PF00694"/>
    </source>
</evidence>
<reference evidence="22" key="1">
    <citation type="journal article" date="2020" name="Mol. Plant Microbe Interact.">
        <title>Genome Sequence of the Biocontrol Agent Coniothyrium minitans strain Conio (IMI 134523).</title>
        <authorList>
            <person name="Patel D."/>
            <person name="Shittu T.A."/>
            <person name="Baroncelli R."/>
            <person name="Muthumeenakshi S."/>
            <person name="Osborne T.H."/>
            <person name="Janganan T.K."/>
            <person name="Sreenivasaprasad S."/>
        </authorList>
    </citation>
    <scope>NUCLEOTIDE SEQUENCE</scope>
    <source>
        <strain evidence="22">Conio</strain>
    </source>
</reference>
<keyword evidence="14 18" id="KW-0456">Lyase</keyword>
<dbReference type="InterPro" id="IPR004431">
    <property type="entry name" value="3-IsopropMal_deHydase_ssu"/>
</dbReference>
<dbReference type="GO" id="GO:0009316">
    <property type="term" value="C:3-isopropylmalate dehydratase complex"/>
    <property type="evidence" value="ECO:0007669"/>
    <property type="project" value="InterPro"/>
</dbReference>
<dbReference type="Pfam" id="PF00694">
    <property type="entry name" value="Aconitase_C"/>
    <property type="match status" value="1"/>
</dbReference>
<dbReference type="CDD" id="cd01577">
    <property type="entry name" value="IPMI_Swivel"/>
    <property type="match status" value="1"/>
</dbReference>
<dbReference type="PROSITE" id="PS00450">
    <property type="entry name" value="ACONITASE_1"/>
    <property type="match status" value="1"/>
</dbReference>
<evidence type="ECO:0000256" key="16">
    <source>
        <dbReference type="ARBA" id="ARBA00031631"/>
    </source>
</evidence>
<keyword evidence="10 18" id="KW-0028">Amino-acid biosynthesis</keyword>